<reference evidence="2" key="1">
    <citation type="submission" date="2011-01" db="EMBL/GenBank/DDBJ databases">
        <authorList>
            <person name="Muzny D."/>
            <person name="Qin X."/>
            <person name="Buhay C."/>
            <person name="Dugan-Rocha S."/>
            <person name="Ding Y."/>
            <person name="Chen G."/>
            <person name="Hawes A."/>
            <person name="Holder M."/>
            <person name="Jhangiani S."/>
            <person name="Johnson A."/>
            <person name="Khan Z."/>
            <person name="Li Z."/>
            <person name="Liu W."/>
            <person name="Liu X."/>
            <person name="Perez L."/>
            <person name="Shen H."/>
            <person name="Wang Q."/>
            <person name="Watt J."/>
            <person name="Xi L."/>
            <person name="Xin Y."/>
            <person name="Zhou J."/>
            <person name="Deng J."/>
            <person name="Jiang H."/>
            <person name="Liu Y."/>
            <person name="Qu J."/>
            <person name="Song X.-Z."/>
            <person name="Zhang L."/>
            <person name="Villasana D."/>
            <person name="Johnson A."/>
            <person name="Liu J."/>
            <person name="Liyanage D."/>
            <person name="Lorensuhewa L."/>
            <person name="Robinson T."/>
            <person name="Song A."/>
            <person name="Song B.-B."/>
            <person name="Dinh H."/>
            <person name="Thornton R."/>
            <person name="Coyle M."/>
            <person name="Francisco L."/>
            <person name="Jackson L."/>
            <person name="Javaid M."/>
            <person name="Korchina V."/>
            <person name="Kovar C."/>
            <person name="Mata R."/>
            <person name="Mathew T."/>
            <person name="Ngo R."/>
            <person name="Nguyen L."/>
            <person name="Nguyen N."/>
            <person name="Okwuonu G."/>
            <person name="Ongeri F."/>
            <person name="Pham C."/>
            <person name="Simmons D."/>
            <person name="Wilczek-Boney K."/>
            <person name="Hale W."/>
            <person name="Jakkamsetti A."/>
            <person name="Pham P."/>
            <person name="Ruth R."/>
            <person name="San Lucas F."/>
            <person name="Warren J."/>
            <person name="Zhang J."/>
            <person name="Zhao Z."/>
            <person name="Zhou C."/>
            <person name="Zhu D."/>
            <person name="Lee S."/>
            <person name="Bess C."/>
            <person name="Blankenburg K."/>
            <person name="Forbes L."/>
            <person name="Fu Q."/>
            <person name="Gubbala S."/>
            <person name="Hirani K."/>
            <person name="Jayaseelan J.C."/>
            <person name="Lara F."/>
            <person name="Munidasa M."/>
            <person name="Palculict T."/>
            <person name="Patil S."/>
            <person name="Pu L.-L."/>
            <person name="Saada N."/>
            <person name="Tang L."/>
            <person name="Weissenberger G."/>
            <person name="Zhu Y."/>
            <person name="Hemphill L."/>
            <person name="Shang Y."/>
            <person name="Youmans B."/>
            <person name="Ayvaz T."/>
            <person name="Ross M."/>
            <person name="Santibanez J."/>
            <person name="Aqrawi P."/>
            <person name="Gross S."/>
            <person name="Joshi V."/>
            <person name="Fowler G."/>
            <person name="Nazareth L."/>
            <person name="Reid J."/>
            <person name="Worley K."/>
            <person name="Petrosino J."/>
            <person name="Highlander S."/>
            <person name="Gibbs R."/>
        </authorList>
    </citation>
    <scope>NUCLEOTIDE SEQUENCE [LARGE SCALE GENOMIC DNA]</scope>
    <source>
        <strain evidence="2">ATCC 33707</strain>
    </source>
</reference>
<sequence>MPLQDSGTRPGPPLRRARRARRSCRRRRRSGVGGCARGAHGTGARDRKRIPSTFNI</sequence>
<accession>E9T750</accession>
<keyword evidence="3" id="KW-1185">Reference proteome</keyword>
<dbReference type="EMBL" id="ADNW02000030">
    <property type="protein sequence ID" value="EGD21724.1"/>
    <property type="molecule type" value="Genomic_DNA"/>
</dbReference>
<evidence type="ECO:0000313" key="2">
    <source>
        <dbReference type="EMBL" id="EGD21724.1"/>
    </source>
</evidence>
<dbReference type="Proteomes" id="UP000004245">
    <property type="component" value="Unassembled WGS sequence"/>
</dbReference>
<dbReference type="AlphaFoldDB" id="E9T750"/>
<organism evidence="2 3">
    <name type="scientific">Prescottella equi ATCC 33707</name>
    <dbReference type="NCBI Taxonomy" id="525370"/>
    <lineage>
        <taxon>Bacteria</taxon>
        <taxon>Bacillati</taxon>
        <taxon>Actinomycetota</taxon>
        <taxon>Actinomycetes</taxon>
        <taxon>Mycobacteriales</taxon>
        <taxon>Nocardiaceae</taxon>
        <taxon>Prescottella</taxon>
    </lineage>
</organism>
<feature type="compositionally biased region" description="Basic residues" evidence="1">
    <location>
        <begin position="15"/>
        <end position="30"/>
    </location>
</feature>
<evidence type="ECO:0000313" key="3">
    <source>
        <dbReference type="Proteomes" id="UP000004245"/>
    </source>
</evidence>
<gene>
    <name evidence="2" type="ORF">HMPREF0724_14606</name>
</gene>
<name>E9T750_RHOHA</name>
<comment type="caution">
    <text evidence="2">The sequence shown here is derived from an EMBL/GenBank/DDBJ whole genome shotgun (WGS) entry which is preliminary data.</text>
</comment>
<protein>
    <submittedName>
        <fullName evidence="2">Uncharacterized protein</fullName>
    </submittedName>
</protein>
<proteinExistence type="predicted"/>
<dbReference type="HOGENOM" id="CLU_3011349_0_0_11"/>
<feature type="region of interest" description="Disordered" evidence="1">
    <location>
        <begin position="1"/>
        <end position="56"/>
    </location>
</feature>
<evidence type="ECO:0000256" key="1">
    <source>
        <dbReference type="SAM" id="MobiDB-lite"/>
    </source>
</evidence>